<keyword evidence="1" id="KW-0175">Coiled coil</keyword>
<dbReference type="EMBL" id="DVGZ01000052">
    <property type="protein sequence ID" value="HIR47024.1"/>
    <property type="molecule type" value="Genomic_DNA"/>
</dbReference>
<evidence type="ECO:0000259" key="2">
    <source>
        <dbReference type="Pfam" id="PF20250"/>
    </source>
</evidence>
<evidence type="ECO:0000256" key="1">
    <source>
        <dbReference type="SAM" id="Coils"/>
    </source>
</evidence>
<organism evidence="3 4">
    <name type="scientific">Candidatus Caccousia avicola</name>
    <dbReference type="NCBI Taxonomy" id="2840721"/>
    <lineage>
        <taxon>Bacteria</taxon>
        <taxon>Bacillati</taxon>
        <taxon>Bacillota</taxon>
        <taxon>Clostridia</taxon>
        <taxon>Eubacteriales</taxon>
        <taxon>Oscillospiraceae</taxon>
        <taxon>Oscillospiraceae incertae sedis</taxon>
        <taxon>Candidatus Caccousia</taxon>
    </lineage>
</organism>
<dbReference type="Pfam" id="PF20250">
    <property type="entry name" value="FapA_N"/>
    <property type="match status" value="1"/>
</dbReference>
<gene>
    <name evidence="3" type="ORF">IAB89_05110</name>
</gene>
<dbReference type="Proteomes" id="UP000824242">
    <property type="component" value="Unassembled WGS sequence"/>
</dbReference>
<dbReference type="InterPro" id="IPR046865">
    <property type="entry name" value="FapA_b_solenoid"/>
</dbReference>
<feature type="coiled-coil region" evidence="1">
    <location>
        <begin position="453"/>
        <end position="480"/>
    </location>
</feature>
<name>A0A9D1DFJ3_9FIRM</name>
<comment type="caution">
    <text evidence="3">The sequence shown here is derived from an EMBL/GenBank/DDBJ whole genome shotgun (WGS) entry which is preliminary data.</text>
</comment>
<accession>A0A9D1DFJ3</accession>
<dbReference type="PANTHER" id="PTHR38032:SF1">
    <property type="entry name" value="RNA-BINDING PROTEIN KHPB N-TERMINAL DOMAIN-CONTAINING PROTEIN"/>
    <property type="match status" value="1"/>
</dbReference>
<dbReference type="AlphaFoldDB" id="A0A9D1DFJ3"/>
<reference evidence="3" key="2">
    <citation type="journal article" date="2021" name="PeerJ">
        <title>Extensive microbial diversity within the chicken gut microbiome revealed by metagenomics and culture.</title>
        <authorList>
            <person name="Gilroy R."/>
            <person name="Ravi A."/>
            <person name="Getino M."/>
            <person name="Pursley I."/>
            <person name="Horton D.L."/>
            <person name="Alikhan N.F."/>
            <person name="Baker D."/>
            <person name="Gharbi K."/>
            <person name="Hall N."/>
            <person name="Watson M."/>
            <person name="Adriaenssens E.M."/>
            <person name="Foster-Nyarko E."/>
            <person name="Jarju S."/>
            <person name="Secka A."/>
            <person name="Antonio M."/>
            <person name="Oren A."/>
            <person name="Chaudhuri R.R."/>
            <person name="La Ragione R."/>
            <person name="Hildebrand F."/>
            <person name="Pallen M.J."/>
        </authorList>
    </citation>
    <scope>NUCLEOTIDE SEQUENCE</scope>
    <source>
        <strain evidence="3">ChiSxjej1B13-7958</strain>
    </source>
</reference>
<evidence type="ECO:0000313" key="4">
    <source>
        <dbReference type="Proteomes" id="UP000824242"/>
    </source>
</evidence>
<proteinExistence type="predicted"/>
<feature type="domain" description="Flagellar Assembly Protein A N-terminal region" evidence="2">
    <location>
        <begin position="91"/>
        <end position="260"/>
    </location>
</feature>
<sequence>MQTTDAQNAVGMEEEAPLVFSPDHALSKLYARWLGEEKISLHVKLRPEGKLRYPLDHEEAKRLEWLLAEAVEKCYGKNAVFPDAWDEKAIVYLSKDRMAAWLLLIPPAGEGHDLTPLTLEQQVADQGAIHGVDEELIAHLLDLPDRHFCLFLIARGTPPVHGKDGYVIDRIPRETRPSAKLGELAKADYNMLHLVRKIEKGDVICEIVQATKATDGVTVSGEIIPGKVGVKPEIPSGRNTKISEDGRFLIAVRSGHVEFSGMNFLVKPVLEIQGNVDNPTADVNFLGDVHIHGDVTNGCTVRAMGNIQIDGSIEICSIEAGENLIVSSGVQGQDQTVLRAHKSVFAKYLEHCAVYARNSVEADCIIDCEICSNGDVRVRTGRGAIIGGIIRAAREVTADIIGSKAEHPTAIILGGLPCERYERRQILDELEESKKDLERLRLWAHVPEKQKEIAFLETSIRVARLKLERFEKEYEAYFQAQSGQRRRLYADVVYPGTEVRMDDFVERILYLERGCKIAWINGRMRRI</sequence>
<dbReference type="InterPro" id="IPR046866">
    <property type="entry name" value="FapA_N"/>
</dbReference>
<protein>
    <submittedName>
        <fullName evidence="3">DUF342 domain-containing protein</fullName>
    </submittedName>
</protein>
<dbReference type="Pfam" id="PF03961">
    <property type="entry name" value="FapA"/>
    <property type="match status" value="1"/>
</dbReference>
<reference evidence="3" key="1">
    <citation type="submission" date="2020-10" db="EMBL/GenBank/DDBJ databases">
        <authorList>
            <person name="Gilroy R."/>
        </authorList>
    </citation>
    <scope>NUCLEOTIDE SEQUENCE</scope>
    <source>
        <strain evidence="3">ChiSxjej1B13-7958</strain>
    </source>
</reference>
<dbReference type="PANTHER" id="PTHR38032">
    <property type="entry name" value="POLYMERASE-RELATED"/>
    <property type="match status" value="1"/>
</dbReference>
<evidence type="ECO:0000313" key="3">
    <source>
        <dbReference type="EMBL" id="HIR47024.1"/>
    </source>
</evidence>
<dbReference type="InterPro" id="IPR005646">
    <property type="entry name" value="FapA"/>
</dbReference>